<protein>
    <submittedName>
        <fullName evidence="8">Uncharacterized protein</fullName>
    </submittedName>
</protein>
<feature type="domain" description="HTH myb-type" evidence="7">
    <location>
        <begin position="66"/>
        <end position="116"/>
    </location>
</feature>
<dbReference type="PANTHER" id="PTHR10641">
    <property type="entry name" value="MYB FAMILY TRANSCRIPTION FACTOR"/>
    <property type="match status" value="1"/>
</dbReference>
<evidence type="ECO:0000259" key="6">
    <source>
        <dbReference type="PROSITE" id="PS50090"/>
    </source>
</evidence>
<feature type="compositionally biased region" description="Low complexity" evidence="5">
    <location>
        <begin position="129"/>
        <end position="151"/>
    </location>
</feature>
<dbReference type="PANTHER" id="PTHR10641:SF1063">
    <property type="entry name" value="TRANSCRIPTION FACTOR MYB30"/>
    <property type="match status" value="1"/>
</dbReference>
<dbReference type="PROSITE" id="PS50090">
    <property type="entry name" value="MYB_LIKE"/>
    <property type="match status" value="2"/>
</dbReference>
<dbReference type="SUPFAM" id="SSF46689">
    <property type="entry name" value="Homeodomain-like"/>
    <property type="match status" value="1"/>
</dbReference>
<dbReference type="InterPro" id="IPR009057">
    <property type="entry name" value="Homeodomain-like_sf"/>
</dbReference>
<feature type="domain" description="HTH myb-type" evidence="7">
    <location>
        <begin position="9"/>
        <end position="65"/>
    </location>
</feature>
<organism evidence="8">
    <name type="scientific">Opuntia streptacantha</name>
    <name type="common">Prickly pear cactus</name>
    <name type="synonym">Opuntia cardona</name>
    <dbReference type="NCBI Taxonomy" id="393608"/>
    <lineage>
        <taxon>Eukaryota</taxon>
        <taxon>Viridiplantae</taxon>
        <taxon>Streptophyta</taxon>
        <taxon>Embryophyta</taxon>
        <taxon>Tracheophyta</taxon>
        <taxon>Spermatophyta</taxon>
        <taxon>Magnoliopsida</taxon>
        <taxon>eudicotyledons</taxon>
        <taxon>Gunneridae</taxon>
        <taxon>Pentapetalae</taxon>
        <taxon>Caryophyllales</taxon>
        <taxon>Cactineae</taxon>
        <taxon>Cactaceae</taxon>
        <taxon>Opuntioideae</taxon>
        <taxon>Opuntia</taxon>
    </lineage>
</organism>
<dbReference type="GO" id="GO:0003677">
    <property type="term" value="F:DNA binding"/>
    <property type="evidence" value="ECO:0007669"/>
    <property type="project" value="UniProtKB-KW"/>
</dbReference>
<evidence type="ECO:0000259" key="7">
    <source>
        <dbReference type="PROSITE" id="PS51294"/>
    </source>
</evidence>
<evidence type="ECO:0000313" key="8">
    <source>
        <dbReference type="EMBL" id="MBA4638955.1"/>
    </source>
</evidence>
<reference evidence="8" key="2">
    <citation type="submission" date="2020-07" db="EMBL/GenBank/DDBJ databases">
        <authorList>
            <person name="Vera ALvarez R."/>
            <person name="Arias-Moreno D.M."/>
            <person name="Jimenez-Jacinto V."/>
            <person name="Jimenez-Bremont J.F."/>
            <person name="Swaminathan K."/>
            <person name="Moose S.P."/>
            <person name="Guerrero-Gonzalez M.L."/>
            <person name="Marino-Ramirez L."/>
            <person name="Landsman D."/>
            <person name="Rodriguez-Kessler M."/>
            <person name="Delgado-Sanchez P."/>
        </authorList>
    </citation>
    <scope>NUCLEOTIDE SEQUENCE</scope>
    <source>
        <tissue evidence="8">Cladode</tissue>
    </source>
</reference>
<dbReference type="InterPro" id="IPR017930">
    <property type="entry name" value="Myb_dom"/>
</dbReference>
<accession>A0A7C8ZCW0</accession>
<dbReference type="InterPro" id="IPR001005">
    <property type="entry name" value="SANT/Myb"/>
</dbReference>
<dbReference type="GO" id="GO:0005634">
    <property type="term" value="C:nucleus"/>
    <property type="evidence" value="ECO:0007669"/>
    <property type="project" value="UniProtKB-SubCell"/>
</dbReference>
<dbReference type="GO" id="GO:0009733">
    <property type="term" value="P:response to auxin"/>
    <property type="evidence" value="ECO:0007669"/>
    <property type="project" value="TreeGrafter"/>
</dbReference>
<evidence type="ECO:0000256" key="4">
    <source>
        <dbReference type="ARBA" id="ARBA00023242"/>
    </source>
</evidence>
<proteinExistence type="predicted"/>
<reference evidence="8" key="1">
    <citation type="journal article" date="2013" name="J. Plant Res.">
        <title>Effect of fungi and light on seed germination of three Opuntia species from semiarid lands of central Mexico.</title>
        <authorList>
            <person name="Delgado-Sanchez P."/>
            <person name="Jimenez-Bremont J.F."/>
            <person name="Guerrero-Gonzalez Mde L."/>
            <person name="Flores J."/>
        </authorList>
    </citation>
    <scope>NUCLEOTIDE SEQUENCE</scope>
    <source>
        <tissue evidence="8">Cladode</tissue>
    </source>
</reference>
<keyword evidence="4" id="KW-0539">Nucleus</keyword>
<evidence type="ECO:0000256" key="5">
    <source>
        <dbReference type="SAM" id="MobiDB-lite"/>
    </source>
</evidence>
<keyword evidence="3" id="KW-0238">DNA-binding</keyword>
<comment type="subcellular location">
    <subcellularLocation>
        <location evidence="1">Nucleus</location>
    </subcellularLocation>
</comment>
<feature type="domain" description="Myb-like" evidence="6">
    <location>
        <begin position="9"/>
        <end position="61"/>
    </location>
</feature>
<dbReference type="FunFam" id="1.10.10.60:FF:000001">
    <property type="entry name" value="MYB-related transcription factor"/>
    <property type="match status" value="1"/>
</dbReference>
<dbReference type="InterPro" id="IPR015495">
    <property type="entry name" value="Myb_TF_plants"/>
</dbReference>
<dbReference type="SMART" id="SM00717">
    <property type="entry name" value="SANT"/>
    <property type="match status" value="2"/>
</dbReference>
<dbReference type="Gene3D" id="1.10.10.60">
    <property type="entry name" value="Homeodomain-like"/>
    <property type="match status" value="2"/>
</dbReference>
<dbReference type="Pfam" id="PF00249">
    <property type="entry name" value="Myb_DNA-binding"/>
    <property type="match status" value="2"/>
</dbReference>
<name>A0A7C8ZCW0_OPUST</name>
<dbReference type="EMBL" id="GISG01111477">
    <property type="protein sequence ID" value="MBA4638955.1"/>
    <property type="molecule type" value="Transcribed_RNA"/>
</dbReference>
<evidence type="ECO:0000256" key="2">
    <source>
        <dbReference type="ARBA" id="ARBA00022737"/>
    </source>
</evidence>
<evidence type="ECO:0000256" key="3">
    <source>
        <dbReference type="ARBA" id="ARBA00023125"/>
    </source>
</evidence>
<dbReference type="PROSITE" id="PS51294">
    <property type="entry name" value="HTH_MYB"/>
    <property type="match status" value="2"/>
</dbReference>
<sequence length="323" mass="36451">MGRPPCCDKEGVKKGPWTPEEDILLVSYIQENGPGNWRNVPSNAGLRRCSKSCRLRWTNYLRPGIKRGDFTDQEEKIIIHLQALLGNRWAAIASYLPERTDNDIKNYWNTHLKKKLRKLQSSSDHHHQNSSSRSNGLFSSSPSSQEYPSSSNRGQWERRLQTDINMAKQALCDALSTMDPKPSSNDSQDHQLEQAKTPLYASSAENIARLLQSWGPKKEPLSSMLTNQYSFCGTMGTNNCANSSEETSQNEALFRSLFGPIGSTESLNSDLSHESVSPETSCFLEQESKPMCDGGWNKLSMLEKWLFDDDQYSMPLQGNVNFL</sequence>
<feature type="region of interest" description="Disordered" evidence="5">
    <location>
        <begin position="118"/>
        <end position="154"/>
    </location>
</feature>
<evidence type="ECO:0000256" key="1">
    <source>
        <dbReference type="ARBA" id="ARBA00004123"/>
    </source>
</evidence>
<feature type="domain" description="Myb-like" evidence="6">
    <location>
        <begin position="62"/>
        <end position="112"/>
    </location>
</feature>
<keyword evidence="2" id="KW-0677">Repeat</keyword>
<dbReference type="CDD" id="cd00167">
    <property type="entry name" value="SANT"/>
    <property type="match status" value="2"/>
</dbReference>
<dbReference type="AlphaFoldDB" id="A0A7C8ZCW0"/>